<dbReference type="InterPro" id="IPR058245">
    <property type="entry name" value="NreC/VraR/RcsB-like_REC"/>
</dbReference>
<dbReference type="Gene3D" id="3.40.50.2300">
    <property type="match status" value="1"/>
</dbReference>
<dbReference type="RefSeq" id="WP_169324116.1">
    <property type="nucleotide sequence ID" value="NZ_JABCJJ010000006.1"/>
</dbReference>
<dbReference type="InterPro" id="IPR050351">
    <property type="entry name" value="BphY/WalK/GraS-like"/>
</dbReference>
<sequence length="667" mass="71963">MTPHRIALVDDAPEVRALLRLRLRLTGAFTVVAEGGNGHDAVRIAREEHPDLMLLDVSMPELGGLDAIGAVRGVSPDTKVVLYSGFDEEGLEARALELGAAAFVQKSAHVEELIAALTAIADAANPAEAGRLAPEVDAQQQPLPPDGLEPGGVVSSDPRHDGDASRREGEAILTEHVERFRAVFDQAAIGIGTLTLTGQLVRANRELARLLGASMDDVVGLALPDVVPGADRGRVTEALSTAVDEGVVQVEHRLSGTDRVVTSTVAAVRDSGERPLYLLLQSQDVSAQRSTERALFESEERFRLLVESVMDYAIFMLDPAGRIASWNRGAERLKGYRAEEALGQHFRLFYTPEAKASKHPEYELECAVRDGRYEEEGWRVRKDGTRFWANVVITALRERGELVGFAKVTRDVTQQRTDSQQMRAAASELAEANSELAEANVRLGAAAAERANFLAITAHEMRSPLAVVAGSASMLVRHWAALEEDERVELLGSIESSAQQMRRMLDELLLAARLDAGRVTLSTSAVQLRPALEGIVHQHLGTLVELGAGSDVQVVCPADLELVTDLDQLRQIVTNYVSNATRYGAAPLVVRAWKDGGVVKIAVEDSGPGVPDAVAGQIFDEMFLKGGGRMGTGLGLYIVRRLARALGGDAWYERTGDVTRFGVTLPA</sequence>
<organism evidence="22 23">
    <name type="scientific">Cellulomonas fimi</name>
    <dbReference type="NCBI Taxonomy" id="1708"/>
    <lineage>
        <taxon>Bacteria</taxon>
        <taxon>Bacillati</taxon>
        <taxon>Actinomycetota</taxon>
        <taxon>Actinomycetes</taxon>
        <taxon>Micrococcales</taxon>
        <taxon>Cellulomonadaceae</taxon>
        <taxon>Cellulomonas</taxon>
    </lineage>
</organism>
<dbReference type="PANTHER" id="PTHR42878">
    <property type="entry name" value="TWO-COMPONENT HISTIDINE KINASE"/>
    <property type="match status" value="1"/>
</dbReference>
<evidence type="ECO:0000256" key="10">
    <source>
        <dbReference type="ARBA" id="ARBA00022840"/>
    </source>
</evidence>
<evidence type="ECO:0000256" key="14">
    <source>
        <dbReference type="ARBA" id="ARBA00039401"/>
    </source>
</evidence>
<dbReference type="InterPro" id="IPR013656">
    <property type="entry name" value="PAS_4"/>
</dbReference>
<keyword evidence="10" id="KW-0067">ATP-binding</keyword>
<feature type="domain" description="PAC" evidence="21">
    <location>
        <begin position="373"/>
        <end position="424"/>
    </location>
</feature>
<gene>
    <name evidence="22" type="ORF">HIR71_05840</name>
</gene>
<dbReference type="PANTHER" id="PTHR42878:SF7">
    <property type="entry name" value="SENSOR HISTIDINE KINASE GLRK"/>
    <property type="match status" value="1"/>
</dbReference>
<evidence type="ECO:0000256" key="9">
    <source>
        <dbReference type="ARBA" id="ARBA00022777"/>
    </source>
</evidence>
<dbReference type="CDD" id="cd17535">
    <property type="entry name" value="REC_NarL-like"/>
    <property type="match status" value="1"/>
</dbReference>
<dbReference type="SUPFAM" id="SSF55785">
    <property type="entry name" value="PYP-like sensor domain (PAS domain)"/>
    <property type="match status" value="2"/>
</dbReference>
<dbReference type="Pfam" id="PF00512">
    <property type="entry name" value="HisKA"/>
    <property type="match status" value="1"/>
</dbReference>
<evidence type="ECO:0000256" key="7">
    <source>
        <dbReference type="ARBA" id="ARBA00022692"/>
    </source>
</evidence>
<evidence type="ECO:0000256" key="5">
    <source>
        <dbReference type="ARBA" id="ARBA00022553"/>
    </source>
</evidence>
<feature type="region of interest" description="Disordered" evidence="17">
    <location>
        <begin position="138"/>
        <end position="167"/>
    </location>
</feature>
<keyword evidence="9" id="KW-0418">Kinase</keyword>
<evidence type="ECO:0000256" key="3">
    <source>
        <dbReference type="ARBA" id="ARBA00004236"/>
    </source>
</evidence>
<dbReference type="SUPFAM" id="SSF47384">
    <property type="entry name" value="Homodimeric domain of signal transducing histidine kinase"/>
    <property type="match status" value="1"/>
</dbReference>
<keyword evidence="12" id="KW-0902">Two-component regulatory system</keyword>
<evidence type="ECO:0000256" key="6">
    <source>
        <dbReference type="ARBA" id="ARBA00022679"/>
    </source>
</evidence>
<dbReference type="Proteomes" id="UP000562124">
    <property type="component" value="Unassembled WGS sequence"/>
</dbReference>
<dbReference type="PROSITE" id="PS50110">
    <property type="entry name" value="RESPONSE_REGULATORY"/>
    <property type="match status" value="1"/>
</dbReference>
<dbReference type="EMBL" id="JABCJJ010000006">
    <property type="protein sequence ID" value="NMR19746.1"/>
    <property type="molecule type" value="Genomic_DNA"/>
</dbReference>
<evidence type="ECO:0000259" key="18">
    <source>
        <dbReference type="PROSITE" id="PS50109"/>
    </source>
</evidence>
<evidence type="ECO:0000313" key="23">
    <source>
        <dbReference type="Proteomes" id="UP000562124"/>
    </source>
</evidence>
<keyword evidence="13" id="KW-0472">Membrane</keyword>
<keyword evidence="5 15" id="KW-0597">Phosphoprotein</keyword>
<dbReference type="InterPro" id="IPR036890">
    <property type="entry name" value="HATPase_C_sf"/>
</dbReference>
<dbReference type="SUPFAM" id="SSF52172">
    <property type="entry name" value="CheY-like"/>
    <property type="match status" value="1"/>
</dbReference>
<accession>A0A7Y0LXK9</accession>
<dbReference type="SUPFAM" id="SSF55874">
    <property type="entry name" value="ATPase domain of HSP90 chaperone/DNA topoisomerase II/histidine kinase"/>
    <property type="match status" value="1"/>
</dbReference>
<keyword evidence="6" id="KW-0808">Transferase</keyword>
<dbReference type="GO" id="GO:0007234">
    <property type="term" value="P:osmosensory signaling via phosphorelay pathway"/>
    <property type="evidence" value="ECO:0007669"/>
    <property type="project" value="TreeGrafter"/>
</dbReference>
<feature type="domain" description="PAS" evidence="20">
    <location>
        <begin position="298"/>
        <end position="371"/>
    </location>
</feature>
<dbReference type="PROSITE" id="PS50109">
    <property type="entry name" value="HIS_KIN"/>
    <property type="match status" value="1"/>
</dbReference>
<dbReference type="PRINTS" id="PR00344">
    <property type="entry name" value="BCTRLSENSOR"/>
</dbReference>
<dbReference type="GO" id="GO:0000156">
    <property type="term" value="F:phosphorelay response regulator activity"/>
    <property type="evidence" value="ECO:0007669"/>
    <property type="project" value="TreeGrafter"/>
</dbReference>
<comment type="caution">
    <text evidence="22">The sequence shown here is derived from an EMBL/GenBank/DDBJ whole genome shotgun (WGS) entry which is preliminary data.</text>
</comment>
<dbReference type="InterPro" id="IPR004358">
    <property type="entry name" value="Sig_transdc_His_kin-like_C"/>
</dbReference>
<evidence type="ECO:0000256" key="16">
    <source>
        <dbReference type="SAM" id="Coils"/>
    </source>
</evidence>
<evidence type="ECO:0000256" key="12">
    <source>
        <dbReference type="ARBA" id="ARBA00023012"/>
    </source>
</evidence>
<dbReference type="SMART" id="SM00086">
    <property type="entry name" value="PAC"/>
    <property type="match status" value="2"/>
</dbReference>
<evidence type="ECO:0000256" key="2">
    <source>
        <dbReference type="ARBA" id="ARBA00004141"/>
    </source>
</evidence>
<dbReference type="PROSITE" id="PS50113">
    <property type="entry name" value="PAC"/>
    <property type="match status" value="1"/>
</dbReference>
<dbReference type="InterPro" id="IPR000700">
    <property type="entry name" value="PAS-assoc_C"/>
</dbReference>
<keyword evidence="16" id="KW-0175">Coiled coil</keyword>
<dbReference type="SMART" id="SM00448">
    <property type="entry name" value="REC"/>
    <property type="match status" value="1"/>
</dbReference>
<dbReference type="InterPro" id="IPR003594">
    <property type="entry name" value="HATPase_dom"/>
</dbReference>
<evidence type="ECO:0000256" key="15">
    <source>
        <dbReference type="PROSITE-ProRule" id="PRU00169"/>
    </source>
</evidence>
<dbReference type="Pfam" id="PF08448">
    <property type="entry name" value="PAS_4"/>
    <property type="match status" value="1"/>
</dbReference>
<dbReference type="GO" id="GO:0000155">
    <property type="term" value="F:phosphorelay sensor kinase activity"/>
    <property type="evidence" value="ECO:0007669"/>
    <property type="project" value="InterPro"/>
</dbReference>
<keyword evidence="8" id="KW-0547">Nucleotide-binding</keyword>
<dbReference type="InterPro" id="IPR001610">
    <property type="entry name" value="PAC"/>
</dbReference>
<dbReference type="Pfam" id="PF02518">
    <property type="entry name" value="HATPase_c"/>
    <property type="match status" value="1"/>
</dbReference>
<evidence type="ECO:0000313" key="22">
    <source>
        <dbReference type="EMBL" id="NMR19746.1"/>
    </source>
</evidence>
<evidence type="ECO:0000256" key="4">
    <source>
        <dbReference type="ARBA" id="ARBA00012438"/>
    </source>
</evidence>
<dbReference type="Gene3D" id="3.30.450.20">
    <property type="entry name" value="PAS domain"/>
    <property type="match status" value="2"/>
</dbReference>
<dbReference type="AlphaFoldDB" id="A0A7Y0LXK9"/>
<keyword evidence="23" id="KW-1185">Reference proteome</keyword>
<dbReference type="SMART" id="SM00091">
    <property type="entry name" value="PAS"/>
    <property type="match status" value="2"/>
</dbReference>
<feature type="domain" description="Response regulatory" evidence="19">
    <location>
        <begin position="5"/>
        <end position="121"/>
    </location>
</feature>
<comment type="catalytic activity">
    <reaction evidence="1">
        <text>ATP + protein L-histidine = ADP + protein N-phospho-L-histidine.</text>
        <dbReference type="EC" id="2.7.13.3"/>
    </reaction>
</comment>
<dbReference type="InterPro" id="IPR011006">
    <property type="entry name" value="CheY-like_superfamily"/>
</dbReference>
<evidence type="ECO:0000256" key="1">
    <source>
        <dbReference type="ARBA" id="ARBA00000085"/>
    </source>
</evidence>
<dbReference type="CDD" id="cd00130">
    <property type="entry name" value="PAS"/>
    <property type="match status" value="2"/>
</dbReference>
<name>A0A7Y0LXK9_CELFI</name>
<evidence type="ECO:0000259" key="21">
    <source>
        <dbReference type="PROSITE" id="PS50113"/>
    </source>
</evidence>
<dbReference type="InterPro" id="IPR005467">
    <property type="entry name" value="His_kinase_dom"/>
</dbReference>
<dbReference type="Gene3D" id="1.10.287.130">
    <property type="match status" value="1"/>
</dbReference>
<dbReference type="InterPro" id="IPR001789">
    <property type="entry name" value="Sig_transdc_resp-reg_receiver"/>
</dbReference>
<dbReference type="GO" id="GO:0005886">
    <property type="term" value="C:plasma membrane"/>
    <property type="evidence" value="ECO:0007669"/>
    <property type="project" value="UniProtKB-SubCell"/>
</dbReference>
<dbReference type="CDD" id="cd00082">
    <property type="entry name" value="HisKA"/>
    <property type="match status" value="1"/>
</dbReference>
<evidence type="ECO:0000256" key="11">
    <source>
        <dbReference type="ARBA" id="ARBA00022989"/>
    </source>
</evidence>
<dbReference type="SMART" id="SM00387">
    <property type="entry name" value="HATPase_c"/>
    <property type="match status" value="1"/>
</dbReference>
<feature type="modified residue" description="4-aspartylphosphate" evidence="15">
    <location>
        <position position="56"/>
    </location>
</feature>
<keyword evidence="11" id="KW-1133">Transmembrane helix</keyword>
<dbReference type="InterPro" id="IPR000014">
    <property type="entry name" value="PAS"/>
</dbReference>
<dbReference type="InterPro" id="IPR036097">
    <property type="entry name" value="HisK_dim/P_sf"/>
</dbReference>
<dbReference type="SMART" id="SM00388">
    <property type="entry name" value="HisKA"/>
    <property type="match status" value="1"/>
</dbReference>
<evidence type="ECO:0000259" key="19">
    <source>
        <dbReference type="PROSITE" id="PS50110"/>
    </source>
</evidence>
<proteinExistence type="predicted"/>
<feature type="domain" description="Histidine kinase" evidence="18">
    <location>
        <begin position="456"/>
        <end position="667"/>
    </location>
</feature>
<dbReference type="GO" id="GO:0005524">
    <property type="term" value="F:ATP binding"/>
    <property type="evidence" value="ECO:0007669"/>
    <property type="project" value="UniProtKB-KW"/>
</dbReference>
<dbReference type="Gene3D" id="3.30.565.10">
    <property type="entry name" value="Histidine kinase-like ATPase, C-terminal domain"/>
    <property type="match status" value="1"/>
</dbReference>
<evidence type="ECO:0000256" key="8">
    <source>
        <dbReference type="ARBA" id="ARBA00022741"/>
    </source>
</evidence>
<dbReference type="Pfam" id="PF13426">
    <property type="entry name" value="PAS_9"/>
    <property type="match status" value="1"/>
</dbReference>
<keyword evidence="7" id="KW-0812">Transmembrane</keyword>
<dbReference type="Pfam" id="PF00072">
    <property type="entry name" value="Response_reg"/>
    <property type="match status" value="1"/>
</dbReference>
<feature type="coiled-coil region" evidence="16">
    <location>
        <begin position="422"/>
        <end position="449"/>
    </location>
</feature>
<comment type="subcellular location">
    <subcellularLocation>
        <location evidence="3">Cell membrane</location>
    </subcellularLocation>
    <subcellularLocation>
        <location evidence="2">Membrane</location>
        <topology evidence="2">Multi-pass membrane protein</topology>
    </subcellularLocation>
</comment>
<dbReference type="NCBIfam" id="TIGR00229">
    <property type="entry name" value="sensory_box"/>
    <property type="match status" value="2"/>
</dbReference>
<dbReference type="EC" id="2.7.13.3" evidence="4"/>
<dbReference type="InterPro" id="IPR035965">
    <property type="entry name" value="PAS-like_dom_sf"/>
</dbReference>
<reference evidence="22 23" key="1">
    <citation type="submission" date="2020-04" db="EMBL/GenBank/DDBJ databases">
        <title>Sequencing and Assembly of C. fimi.</title>
        <authorList>
            <person name="Ramsey A.R."/>
        </authorList>
    </citation>
    <scope>NUCLEOTIDE SEQUENCE [LARGE SCALE GENOMIC DNA]</scope>
    <source>
        <strain evidence="22 23">SB</strain>
    </source>
</reference>
<evidence type="ECO:0000256" key="13">
    <source>
        <dbReference type="ARBA" id="ARBA00023136"/>
    </source>
</evidence>
<evidence type="ECO:0000259" key="20">
    <source>
        <dbReference type="PROSITE" id="PS50112"/>
    </source>
</evidence>
<evidence type="ECO:0000256" key="17">
    <source>
        <dbReference type="SAM" id="MobiDB-lite"/>
    </source>
</evidence>
<dbReference type="GO" id="GO:0030295">
    <property type="term" value="F:protein kinase activator activity"/>
    <property type="evidence" value="ECO:0007669"/>
    <property type="project" value="TreeGrafter"/>
</dbReference>
<feature type="domain" description="PAS" evidence="20">
    <location>
        <begin position="176"/>
        <end position="246"/>
    </location>
</feature>
<dbReference type="PROSITE" id="PS50112">
    <property type="entry name" value="PAS"/>
    <property type="match status" value="2"/>
</dbReference>
<protein>
    <recommendedName>
        <fullName evidence="14">Sensor-like histidine kinase SenX3</fullName>
        <ecNumber evidence="4">2.7.13.3</ecNumber>
    </recommendedName>
</protein>
<feature type="compositionally biased region" description="Basic and acidic residues" evidence="17">
    <location>
        <begin position="157"/>
        <end position="167"/>
    </location>
</feature>
<dbReference type="InterPro" id="IPR003661">
    <property type="entry name" value="HisK_dim/P_dom"/>
</dbReference>